<organism evidence="2 3">
    <name type="scientific">Toxocara canis</name>
    <name type="common">Canine roundworm</name>
    <dbReference type="NCBI Taxonomy" id="6265"/>
    <lineage>
        <taxon>Eukaryota</taxon>
        <taxon>Metazoa</taxon>
        <taxon>Ecdysozoa</taxon>
        <taxon>Nematoda</taxon>
        <taxon>Chromadorea</taxon>
        <taxon>Rhabditida</taxon>
        <taxon>Spirurina</taxon>
        <taxon>Ascaridomorpha</taxon>
        <taxon>Ascaridoidea</taxon>
        <taxon>Toxocaridae</taxon>
        <taxon>Toxocara</taxon>
    </lineage>
</organism>
<feature type="non-terminal residue" evidence="2">
    <location>
        <position position="1"/>
    </location>
</feature>
<keyword evidence="3" id="KW-1185">Reference proteome</keyword>
<gene>
    <name evidence="2" type="ORF">Tcan_09410</name>
</gene>
<sequence length="403" mass="47063">APKPYMPDRFLKQVQVVEDERTTRIRYDIADFGEFRWMEARFGGWEKSRGLRFRVKIDIFGASKGGVFLFVYLVFDNDPWTGRWAATLQCVFRILSQEGKCDLISAQKSWAINNTNYYVVKQLEAPKPYMPDRFLKQVQVVEDERTTRIRYDIADFGEFRWMEARFGGWEKSRGLRFRVKIDIFGASKGGVFLFVYLVFDNDPWTGRWAATLQCVFRILSQEGKCDLISAQKSWAINNTNYYVVAGFPVEEIRKKGSGLIASTGTVRLQIDIVWEDVQISNSYDQLLQYKQEVKAENHLAVKEREELVYLRNENRKLREQLERLSAERENHLRRVTVISEGQKAAETYMTKLVRTTEINLRRISPVTYRIKIIVKAGIEKYSAGSLKIRFTIIRIQVHAILQG</sequence>
<dbReference type="AlphaFoldDB" id="A0A0B2UMB5"/>
<evidence type="ECO:0008006" key="4">
    <source>
        <dbReference type="Google" id="ProtNLM"/>
    </source>
</evidence>
<evidence type="ECO:0000313" key="3">
    <source>
        <dbReference type="Proteomes" id="UP000031036"/>
    </source>
</evidence>
<reference evidence="2 3" key="1">
    <citation type="submission" date="2014-11" db="EMBL/GenBank/DDBJ databases">
        <title>Genetic blueprint of the zoonotic pathogen Toxocara canis.</title>
        <authorList>
            <person name="Zhu X.-Q."/>
            <person name="Korhonen P.K."/>
            <person name="Cai H."/>
            <person name="Young N.D."/>
            <person name="Nejsum P."/>
            <person name="von Samson-Himmelstjerna G."/>
            <person name="Boag P.R."/>
            <person name="Tan P."/>
            <person name="Li Q."/>
            <person name="Min J."/>
            <person name="Yang Y."/>
            <person name="Wang X."/>
            <person name="Fang X."/>
            <person name="Hall R.S."/>
            <person name="Hofmann A."/>
            <person name="Sternberg P.W."/>
            <person name="Jex A.R."/>
            <person name="Gasser R.B."/>
        </authorList>
    </citation>
    <scope>NUCLEOTIDE SEQUENCE [LARGE SCALE GENOMIC DNA]</scope>
    <source>
        <strain evidence="2">PN_DK_2014</strain>
    </source>
</reference>
<dbReference type="OrthoDB" id="10546461at2759"/>
<comment type="caution">
    <text evidence="2">The sequence shown here is derived from an EMBL/GenBank/DDBJ whole genome shotgun (WGS) entry which is preliminary data.</text>
</comment>
<evidence type="ECO:0000313" key="2">
    <source>
        <dbReference type="EMBL" id="KHN72151.1"/>
    </source>
</evidence>
<feature type="coiled-coil region" evidence="1">
    <location>
        <begin position="300"/>
        <end position="334"/>
    </location>
</feature>
<accession>A0A0B2UMB5</accession>
<keyword evidence="1" id="KW-0175">Coiled coil</keyword>
<proteinExistence type="predicted"/>
<name>A0A0B2UMB5_TOXCA</name>
<dbReference type="EMBL" id="JPKZ01003287">
    <property type="protein sequence ID" value="KHN72151.1"/>
    <property type="molecule type" value="Genomic_DNA"/>
</dbReference>
<protein>
    <recommendedName>
        <fullName evidence="4">MATH domain-containing protein</fullName>
    </recommendedName>
</protein>
<dbReference type="Proteomes" id="UP000031036">
    <property type="component" value="Unassembled WGS sequence"/>
</dbReference>
<evidence type="ECO:0000256" key="1">
    <source>
        <dbReference type="SAM" id="Coils"/>
    </source>
</evidence>